<protein>
    <submittedName>
        <fullName evidence="3">YHS domain-containing protein</fullName>
    </submittedName>
</protein>
<dbReference type="Pfam" id="PF04945">
    <property type="entry name" value="YHS"/>
    <property type="match status" value="1"/>
</dbReference>
<comment type="caution">
    <text evidence="3">The sequence shown here is derived from an EMBL/GenBank/DDBJ whole genome shotgun (WGS) entry which is preliminary data.</text>
</comment>
<evidence type="ECO:0000259" key="2">
    <source>
        <dbReference type="Pfam" id="PF04945"/>
    </source>
</evidence>
<dbReference type="NCBIfam" id="NF041384">
    <property type="entry name" value="YHS_seleno_dom"/>
    <property type="match status" value="1"/>
</dbReference>
<organism evidence="3 4">
    <name type="scientific">Jezberella montanilacus</name>
    <dbReference type="NCBI Taxonomy" id="323426"/>
    <lineage>
        <taxon>Bacteria</taxon>
        <taxon>Pseudomonadati</taxon>
        <taxon>Pseudomonadota</taxon>
        <taxon>Betaproteobacteria</taxon>
        <taxon>Burkholderiales</taxon>
        <taxon>Alcaligenaceae</taxon>
        <taxon>Jezberella</taxon>
    </lineage>
</organism>
<sequence>MKKQIMKWVGLLALVIGQGSVPVWAKDAAIYTAVFSKTAVSGYDTVAYFTEGKPVKGDPAITANYQGAEWRFANTANRDKFSAQPDKYAPQYGGYCAWAVSQGNTASADPQRWTIVKDKLYLNYDEAVQKKWEVNIPDFIQQADKNWPKVLE</sequence>
<accession>A0A2T0XD64</accession>
<evidence type="ECO:0000256" key="1">
    <source>
        <dbReference type="SAM" id="SignalP"/>
    </source>
</evidence>
<feature type="chain" id="PRO_5015530909" evidence="1">
    <location>
        <begin position="26"/>
        <end position="152"/>
    </location>
</feature>
<evidence type="ECO:0000313" key="3">
    <source>
        <dbReference type="EMBL" id="PRY96866.1"/>
    </source>
</evidence>
<feature type="signal peptide" evidence="1">
    <location>
        <begin position="1"/>
        <end position="25"/>
    </location>
</feature>
<name>A0A2T0XD64_9BURK</name>
<proteinExistence type="predicted"/>
<dbReference type="Proteomes" id="UP000238308">
    <property type="component" value="Unassembled WGS sequence"/>
</dbReference>
<keyword evidence="1" id="KW-0732">Signal</keyword>
<dbReference type="AlphaFoldDB" id="A0A2T0XD64"/>
<gene>
    <name evidence="3" type="ORF">BCM14_2623</name>
</gene>
<reference evidence="3 4" key="1">
    <citation type="submission" date="2018-03" db="EMBL/GenBank/DDBJ databases">
        <title>Genomic Encyclopedia of Type Strains, Phase III (KMG-III): the genomes of soil and plant-associated and newly described type strains.</title>
        <authorList>
            <person name="Whitman W."/>
        </authorList>
    </citation>
    <scope>NUCLEOTIDE SEQUENCE [LARGE SCALE GENOMIC DNA]</scope>
    <source>
        <strain evidence="3 4">MWH-P2sevCIIIb</strain>
    </source>
</reference>
<keyword evidence="4" id="KW-1185">Reference proteome</keyword>
<dbReference type="EMBL" id="PVTV01000016">
    <property type="protein sequence ID" value="PRY96866.1"/>
    <property type="molecule type" value="Genomic_DNA"/>
</dbReference>
<evidence type="ECO:0000313" key="4">
    <source>
        <dbReference type="Proteomes" id="UP000238308"/>
    </source>
</evidence>
<dbReference type="InterPro" id="IPR007029">
    <property type="entry name" value="YHS_dom"/>
</dbReference>
<feature type="domain" description="YHS" evidence="2">
    <location>
        <begin position="46"/>
        <end position="92"/>
    </location>
</feature>